<dbReference type="UniPathway" id="UPA00196"/>
<accession>A0A853CQP6</accession>
<evidence type="ECO:0000256" key="4">
    <source>
        <dbReference type="ARBA" id="ARBA00022676"/>
    </source>
</evidence>
<keyword evidence="6 10" id="KW-0812">Transmembrane</keyword>
<dbReference type="PANTHER" id="PTHR12468">
    <property type="entry name" value="GPI MANNOSYLTRANSFERASE 2"/>
    <property type="match status" value="1"/>
</dbReference>
<comment type="pathway">
    <text evidence="2">Glycolipid biosynthesis; glycosylphosphatidylinositol-anchor biosynthesis.</text>
</comment>
<proteinExistence type="predicted"/>
<evidence type="ECO:0000256" key="8">
    <source>
        <dbReference type="ARBA" id="ARBA00022989"/>
    </source>
</evidence>
<comment type="caution">
    <text evidence="11">The sequence shown here is derived from an EMBL/GenBank/DDBJ whole genome shotgun (WGS) entry which is preliminary data.</text>
</comment>
<evidence type="ECO:0000313" key="12">
    <source>
        <dbReference type="Proteomes" id="UP000578352"/>
    </source>
</evidence>
<name>A0A853CQP6_9MICO</name>
<keyword evidence="7" id="KW-0256">Endoplasmic reticulum</keyword>
<feature type="transmembrane region" description="Helical" evidence="10">
    <location>
        <begin position="258"/>
        <end position="283"/>
    </location>
</feature>
<feature type="transmembrane region" description="Helical" evidence="10">
    <location>
        <begin position="76"/>
        <end position="96"/>
    </location>
</feature>
<evidence type="ECO:0000313" key="11">
    <source>
        <dbReference type="EMBL" id="NYJ22609.1"/>
    </source>
</evidence>
<gene>
    <name evidence="11" type="ORF">HNR13_000896</name>
</gene>
<evidence type="ECO:0000256" key="10">
    <source>
        <dbReference type="SAM" id="Phobius"/>
    </source>
</evidence>
<dbReference type="GO" id="GO:0016020">
    <property type="term" value="C:membrane"/>
    <property type="evidence" value="ECO:0007669"/>
    <property type="project" value="GOC"/>
</dbReference>
<dbReference type="GO" id="GO:0031501">
    <property type="term" value="C:mannosyltransferase complex"/>
    <property type="evidence" value="ECO:0007669"/>
    <property type="project" value="TreeGrafter"/>
</dbReference>
<evidence type="ECO:0000256" key="7">
    <source>
        <dbReference type="ARBA" id="ARBA00022824"/>
    </source>
</evidence>
<evidence type="ECO:0000256" key="2">
    <source>
        <dbReference type="ARBA" id="ARBA00004687"/>
    </source>
</evidence>
<feature type="transmembrane region" description="Helical" evidence="10">
    <location>
        <begin position="51"/>
        <end position="70"/>
    </location>
</feature>
<dbReference type="Pfam" id="PF04188">
    <property type="entry name" value="Mannosyl_trans2"/>
    <property type="match status" value="1"/>
</dbReference>
<sequence length="424" mass="45079">MTSSAEDGRAQLTGTRTLERPAVAGSGIAGLRPAGPRWLWSWLLGRLQSRAVVVPVALWAVAHALIFGWALCVRAVVLVASGHAAALSPVTLFFRWDSLYFASIAEHGYVGPESGPTWAAFFPGFPASARVALAMVGVPHPDPEQIVIALEAVAAVASLVAALLVWRLAHHRYGDRVAVAATLLFVLGPYALFLVAPYSEALFVAFALGAWLCAERGRWLSAGLLAAGASFTRIDGLFLIAGLAVLVAVRLRARGEPYLLKALGTATIGGAGIGVYWAALWAWTGNPAAWFVAQHLGWHRALNWPWVSLGNTVAFIFVPPAQHQLQNAADLVFAALIVTGLVVLIRRRQWGAAAYVGLTAVAMMTSTTYLSIARASAILFPLTILAATTVTDPRRRWIFATVLGAGLVLLAVNTALFVNGVWVD</sequence>
<dbReference type="RefSeq" id="WP_179604638.1">
    <property type="nucleotide sequence ID" value="NZ_BAABEH010000001.1"/>
</dbReference>
<keyword evidence="8 10" id="KW-1133">Transmembrane helix</keyword>
<evidence type="ECO:0000256" key="5">
    <source>
        <dbReference type="ARBA" id="ARBA00022679"/>
    </source>
</evidence>
<feature type="transmembrane region" description="Helical" evidence="10">
    <location>
        <begin position="146"/>
        <end position="166"/>
    </location>
</feature>
<keyword evidence="4" id="KW-0328">Glycosyltransferase</keyword>
<evidence type="ECO:0000256" key="3">
    <source>
        <dbReference type="ARBA" id="ARBA00022502"/>
    </source>
</evidence>
<evidence type="ECO:0008006" key="13">
    <source>
        <dbReference type="Google" id="ProtNLM"/>
    </source>
</evidence>
<reference evidence="11 12" key="1">
    <citation type="submission" date="2020-07" db="EMBL/GenBank/DDBJ databases">
        <title>Sequencing the genomes of 1000 actinobacteria strains.</title>
        <authorList>
            <person name="Klenk H.-P."/>
        </authorList>
    </citation>
    <scope>NUCLEOTIDE SEQUENCE [LARGE SCALE GENOMIC DNA]</scope>
    <source>
        <strain evidence="11 12">DSM 15165</strain>
    </source>
</reference>
<feature type="transmembrane region" description="Helical" evidence="10">
    <location>
        <begin position="178"/>
        <end position="199"/>
    </location>
</feature>
<feature type="transmembrane region" description="Helical" evidence="10">
    <location>
        <begin position="352"/>
        <end position="385"/>
    </location>
</feature>
<evidence type="ECO:0000256" key="9">
    <source>
        <dbReference type="ARBA" id="ARBA00023136"/>
    </source>
</evidence>
<keyword evidence="3" id="KW-0337">GPI-anchor biosynthesis</keyword>
<dbReference type="GO" id="GO:0004376">
    <property type="term" value="F:GPI mannosyltransferase activity"/>
    <property type="evidence" value="ECO:0007669"/>
    <property type="project" value="InterPro"/>
</dbReference>
<dbReference type="AlphaFoldDB" id="A0A853CQP6"/>
<evidence type="ECO:0000256" key="6">
    <source>
        <dbReference type="ARBA" id="ARBA00022692"/>
    </source>
</evidence>
<keyword evidence="5" id="KW-0808">Transferase</keyword>
<organism evidence="11 12">
    <name type="scientific">Leifsonia shinshuensis</name>
    <dbReference type="NCBI Taxonomy" id="150026"/>
    <lineage>
        <taxon>Bacteria</taxon>
        <taxon>Bacillati</taxon>
        <taxon>Actinomycetota</taxon>
        <taxon>Actinomycetes</taxon>
        <taxon>Micrococcales</taxon>
        <taxon>Microbacteriaceae</taxon>
        <taxon>Leifsonia</taxon>
    </lineage>
</organism>
<dbReference type="GO" id="GO:0000009">
    <property type="term" value="F:alpha-1,6-mannosyltransferase activity"/>
    <property type="evidence" value="ECO:0007669"/>
    <property type="project" value="InterPro"/>
</dbReference>
<dbReference type="GO" id="GO:0006506">
    <property type="term" value="P:GPI anchor biosynthetic process"/>
    <property type="evidence" value="ECO:0007669"/>
    <property type="project" value="UniProtKB-UniPathway"/>
</dbReference>
<dbReference type="PANTHER" id="PTHR12468:SF2">
    <property type="entry name" value="GPI MANNOSYLTRANSFERASE 2"/>
    <property type="match status" value="1"/>
</dbReference>
<keyword evidence="9 10" id="KW-0472">Membrane</keyword>
<dbReference type="EMBL" id="JACCFL010000001">
    <property type="protein sequence ID" value="NYJ22609.1"/>
    <property type="molecule type" value="Genomic_DNA"/>
</dbReference>
<evidence type="ECO:0000256" key="1">
    <source>
        <dbReference type="ARBA" id="ARBA00004477"/>
    </source>
</evidence>
<feature type="transmembrane region" description="Helical" evidence="10">
    <location>
        <begin position="397"/>
        <end position="422"/>
    </location>
</feature>
<protein>
    <recommendedName>
        <fullName evidence="13">Glycosyltransferase RgtA/B/C/D-like domain-containing protein</fullName>
    </recommendedName>
</protein>
<dbReference type="InterPro" id="IPR007315">
    <property type="entry name" value="PIG-V/Gpi18"/>
</dbReference>
<feature type="transmembrane region" description="Helical" evidence="10">
    <location>
        <begin position="328"/>
        <end position="346"/>
    </location>
</feature>
<comment type="subcellular location">
    <subcellularLocation>
        <location evidence="1">Endoplasmic reticulum membrane</location>
        <topology evidence="1">Multi-pass membrane protein</topology>
    </subcellularLocation>
</comment>
<feature type="transmembrane region" description="Helical" evidence="10">
    <location>
        <begin position="219"/>
        <end position="246"/>
    </location>
</feature>
<dbReference type="Proteomes" id="UP000578352">
    <property type="component" value="Unassembled WGS sequence"/>
</dbReference>